<protein>
    <submittedName>
        <fullName evidence="1">Uncharacterized protein</fullName>
    </submittedName>
</protein>
<evidence type="ECO:0000313" key="2">
    <source>
        <dbReference type="Proteomes" id="UP000001312"/>
    </source>
</evidence>
<name>A7F7R5_SCLS1</name>
<gene>
    <name evidence="1" type="ORF">SS1G_13645</name>
</gene>
<dbReference type="AlphaFoldDB" id="A7F7R5"/>
<evidence type="ECO:0000313" key="1">
    <source>
        <dbReference type="EMBL" id="EDN98786.1"/>
    </source>
</evidence>
<dbReference type="RefSeq" id="XP_001585406.1">
    <property type="nucleotide sequence ID" value="XM_001585356.1"/>
</dbReference>
<dbReference type="InParanoid" id="A7F7R5"/>
<keyword evidence="2" id="KW-1185">Reference proteome</keyword>
<dbReference type="GeneID" id="5481475"/>
<proteinExistence type="predicted"/>
<sequence>MSGNPQESTVGAFIVVQYSTAFDRMPHPFVLLNEENYLYKTRTRQFGITKKSYSGYFILGKLVLRLVME</sequence>
<dbReference type="Proteomes" id="UP000001312">
    <property type="component" value="Unassembled WGS sequence"/>
</dbReference>
<accession>A7F7R5</accession>
<dbReference type="EMBL" id="CH476646">
    <property type="protein sequence ID" value="EDN98786.1"/>
    <property type="molecule type" value="Genomic_DNA"/>
</dbReference>
<reference evidence="2" key="1">
    <citation type="journal article" date="2011" name="PLoS Genet.">
        <title>Genomic analysis of the necrotrophic fungal pathogens Sclerotinia sclerotiorum and Botrytis cinerea.</title>
        <authorList>
            <person name="Amselem J."/>
            <person name="Cuomo C.A."/>
            <person name="van Kan J.A."/>
            <person name="Viaud M."/>
            <person name="Benito E.P."/>
            <person name="Couloux A."/>
            <person name="Coutinho P.M."/>
            <person name="de Vries R.P."/>
            <person name="Dyer P.S."/>
            <person name="Fillinger S."/>
            <person name="Fournier E."/>
            <person name="Gout L."/>
            <person name="Hahn M."/>
            <person name="Kohn L."/>
            <person name="Lapalu N."/>
            <person name="Plummer K.M."/>
            <person name="Pradier J.M."/>
            <person name="Quevillon E."/>
            <person name="Sharon A."/>
            <person name="Simon A."/>
            <person name="ten Have A."/>
            <person name="Tudzynski B."/>
            <person name="Tudzynski P."/>
            <person name="Wincker P."/>
            <person name="Andrew M."/>
            <person name="Anthouard V."/>
            <person name="Beever R.E."/>
            <person name="Beffa R."/>
            <person name="Benoit I."/>
            <person name="Bouzid O."/>
            <person name="Brault B."/>
            <person name="Chen Z."/>
            <person name="Choquer M."/>
            <person name="Collemare J."/>
            <person name="Cotton P."/>
            <person name="Danchin E.G."/>
            <person name="Da Silva C."/>
            <person name="Gautier A."/>
            <person name="Giraud C."/>
            <person name="Giraud T."/>
            <person name="Gonzalez C."/>
            <person name="Grossetete S."/>
            <person name="Guldener U."/>
            <person name="Henrissat B."/>
            <person name="Howlett B.J."/>
            <person name="Kodira C."/>
            <person name="Kretschmer M."/>
            <person name="Lappartient A."/>
            <person name="Leroch M."/>
            <person name="Levis C."/>
            <person name="Mauceli E."/>
            <person name="Neuveglise C."/>
            <person name="Oeser B."/>
            <person name="Pearson M."/>
            <person name="Poulain J."/>
            <person name="Poussereau N."/>
            <person name="Quesneville H."/>
            <person name="Rascle C."/>
            <person name="Schumacher J."/>
            <person name="Segurens B."/>
            <person name="Sexton A."/>
            <person name="Silva E."/>
            <person name="Sirven C."/>
            <person name="Soanes D.M."/>
            <person name="Talbot N.J."/>
            <person name="Templeton M."/>
            <person name="Yandava C."/>
            <person name="Yarden O."/>
            <person name="Zeng Q."/>
            <person name="Rollins J.A."/>
            <person name="Lebrun M.H."/>
            <person name="Dickman M."/>
        </authorList>
    </citation>
    <scope>NUCLEOTIDE SEQUENCE [LARGE SCALE GENOMIC DNA]</scope>
    <source>
        <strain evidence="2">ATCC 18683 / 1980 / Ss-1</strain>
    </source>
</reference>
<organism evidence="1 2">
    <name type="scientific">Sclerotinia sclerotiorum (strain ATCC 18683 / 1980 / Ss-1)</name>
    <name type="common">White mold</name>
    <name type="synonym">Whetzelinia sclerotiorum</name>
    <dbReference type="NCBI Taxonomy" id="665079"/>
    <lineage>
        <taxon>Eukaryota</taxon>
        <taxon>Fungi</taxon>
        <taxon>Dikarya</taxon>
        <taxon>Ascomycota</taxon>
        <taxon>Pezizomycotina</taxon>
        <taxon>Leotiomycetes</taxon>
        <taxon>Helotiales</taxon>
        <taxon>Sclerotiniaceae</taxon>
        <taxon>Sclerotinia</taxon>
    </lineage>
</organism>
<dbReference type="KEGG" id="ssl:SS1G_13645"/>